<comment type="caution">
    <text evidence="5">The sequence shown here is derived from an EMBL/GenBank/DDBJ whole genome shotgun (WGS) entry which is preliminary data.</text>
</comment>
<gene>
    <name evidence="5" type="ORF">Fcan01_15668</name>
</gene>
<accession>A0A226DY22</accession>
<dbReference type="PANTHER" id="PTHR23132:SF23">
    <property type="entry name" value="D-ALANINE--D-ALANINE LIGASE B"/>
    <property type="match status" value="1"/>
</dbReference>
<dbReference type="PANTHER" id="PTHR23132">
    <property type="entry name" value="D-ALANINE--D-ALANINE LIGASE"/>
    <property type="match status" value="1"/>
</dbReference>
<dbReference type="OrthoDB" id="66144at2759"/>
<dbReference type="EMBL" id="LNIX01000010">
    <property type="protein sequence ID" value="OXA49581.1"/>
    <property type="molecule type" value="Genomic_DNA"/>
</dbReference>
<dbReference type="GO" id="GO:0008716">
    <property type="term" value="F:D-alanine-D-alanine ligase activity"/>
    <property type="evidence" value="ECO:0007669"/>
    <property type="project" value="InterPro"/>
</dbReference>
<dbReference type="GO" id="GO:0046872">
    <property type="term" value="F:metal ion binding"/>
    <property type="evidence" value="ECO:0007669"/>
    <property type="project" value="InterPro"/>
</dbReference>
<dbReference type="InterPro" id="IPR011761">
    <property type="entry name" value="ATP-grasp"/>
</dbReference>
<dbReference type="Gene3D" id="3.30.470.20">
    <property type="entry name" value="ATP-grasp fold, B domain"/>
    <property type="match status" value="1"/>
</dbReference>
<reference evidence="5 6" key="1">
    <citation type="submission" date="2015-12" db="EMBL/GenBank/DDBJ databases">
        <title>The genome of Folsomia candida.</title>
        <authorList>
            <person name="Faddeeva A."/>
            <person name="Derks M.F."/>
            <person name="Anvar Y."/>
            <person name="Smit S."/>
            <person name="Van Straalen N."/>
            <person name="Roelofs D."/>
        </authorList>
    </citation>
    <scope>NUCLEOTIDE SEQUENCE [LARGE SCALE GENOMIC DNA]</scope>
    <source>
        <strain evidence="5 6">VU population</strain>
        <tissue evidence="5">Whole body</tissue>
    </source>
</reference>
<dbReference type="PROSITE" id="PS50975">
    <property type="entry name" value="ATP_GRASP"/>
    <property type="match status" value="1"/>
</dbReference>
<dbReference type="GO" id="GO:0005524">
    <property type="term" value="F:ATP binding"/>
    <property type="evidence" value="ECO:0007669"/>
    <property type="project" value="UniProtKB-UniRule"/>
</dbReference>
<dbReference type="Pfam" id="PF13649">
    <property type="entry name" value="Methyltransf_25"/>
    <property type="match status" value="1"/>
</dbReference>
<dbReference type="CDD" id="cd02440">
    <property type="entry name" value="AdoMet_MTases"/>
    <property type="match status" value="1"/>
</dbReference>
<evidence type="ECO:0000256" key="2">
    <source>
        <dbReference type="ARBA" id="ARBA00022598"/>
    </source>
</evidence>
<evidence type="ECO:0000256" key="3">
    <source>
        <dbReference type="PROSITE-ProRule" id="PRU00409"/>
    </source>
</evidence>
<dbReference type="Proteomes" id="UP000198287">
    <property type="component" value="Unassembled WGS sequence"/>
</dbReference>
<feature type="domain" description="ATP-grasp" evidence="4">
    <location>
        <begin position="105"/>
        <end position="322"/>
    </location>
</feature>
<evidence type="ECO:0000313" key="6">
    <source>
        <dbReference type="Proteomes" id="UP000198287"/>
    </source>
</evidence>
<dbReference type="Gene3D" id="3.40.50.150">
    <property type="entry name" value="Vaccinia Virus protein VP39"/>
    <property type="match status" value="1"/>
</dbReference>
<dbReference type="AlphaFoldDB" id="A0A226DY22"/>
<protein>
    <submittedName>
        <fullName evidence="5">D-alanine--D-alanine ligase</fullName>
    </submittedName>
</protein>
<keyword evidence="2 5" id="KW-0436">Ligase</keyword>
<dbReference type="InterPro" id="IPR041698">
    <property type="entry name" value="Methyltransf_25"/>
</dbReference>
<sequence>MKICVLISSYEGTGEEFREVPPDYQDPSIWASNHDFILKYVTKEDAIEKITEVLGEGYDFIWNFMWGLESYCVAGVEATRYLESTGYPMLGTSSKYMSLTKLDFKIAAAQLGIPTPKWTVASNLDMKGMNYPLIVKPSDGYCSLHMSKNSICKNVEQVLEQTEYLKGQKHNPVGDVLIEEFIPGDDVSCMVLETWGGVVALLPIIYEYPQGKGEFEHFLDWNSKCAPLLGLKEAGGLVTYRIMEDGKDEMVGKIQDASVDAFVSLGVAGSGYARVDLRIHGDQVFVLEVNHTPAFFCPKGNLYGDDDVIEKTFPGGHNGLVDAIISAKKVIEGVKGFYDTVSLKYDEAFHTLRNLQVWEEIVDAKNFSGSVLDLGSGTGYLGNLILDKSSNCELVGIDASEKMAEFARRYSKIHIGLIQNVMGELGRQFDHIVGYGVFFALDNANFEKTLCLCFATAEKSITLTVEDIRQEVTDAMLQCDPTFMTHNNVPILEILRFRRDGVWIFGGMRKPGNHQVLDLIFLQ</sequence>
<dbReference type="Pfam" id="PF07478">
    <property type="entry name" value="Dala_Dala_lig_C"/>
    <property type="match status" value="1"/>
</dbReference>
<keyword evidence="3" id="KW-0067">ATP-binding</keyword>
<dbReference type="InterPro" id="IPR029063">
    <property type="entry name" value="SAM-dependent_MTases_sf"/>
</dbReference>
<organism evidence="5 6">
    <name type="scientific">Folsomia candida</name>
    <name type="common">Springtail</name>
    <dbReference type="NCBI Taxonomy" id="158441"/>
    <lineage>
        <taxon>Eukaryota</taxon>
        <taxon>Metazoa</taxon>
        <taxon>Ecdysozoa</taxon>
        <taxon>Arthropoda</taxon>
        <taxon>Hexapoda</taxon>
        <taxon>Collembola</taxon>
        <taxon>Entomobryomorpha</taxon>
        <taxon>Isotomoidea</taxon>
        <taxon>Isotomidae</taxon>
        <taxon>Proisotominae</taxon>
        <taxon>Folsomia</taxon>
    </lineage>
</organism>
<dbReference type="SUPFAM" id="SSF53335">
    <property type="entry name" value="S-adenosyl-L-methionine-dependent methyltransferases"/>
    <property type="match status" value="1"/>
</dbReference>
<name>A0A226DY22_FOLCA</name>
<dbReference type="SUPFAM" id="SSF56059">
    <property type="entry name" value="Glutathione synthetase ATP-binding domain-like"/>
    <property type="match status" value="1"/>
</dbReference>
<comment type="similarity">
    <text evidence="1">Belongs to the D-alanine--D-alanine ligase family.</text>
</comment>
<evidence type="ECO:0000256" key="1">
    <source>
        <dbReference type="ARBA" id="ARBA00010871"/>
    </source>
</evidence>
<dbReference type="InterPro" id="IPR011095">
    <property type="entry name" value="Dala_Dala_lig_C"/>
</dbReference>
<evidence type="ECO:0000313" key="5">
    <source>
        <dbReference type="EMBL" id="OXA49581.1"/>
    </source>
</evidence>
<keyword evidence="6" id="KW-1185">Reference proteome</keyword>
<keyword evidence="3" id="KW-0547">Nucleotide-binding</keyword>
<evidence type="ECO:0000259" key="4">
    <source>
        <dbReference type="PROSITE" id="PS50975"/>
    </source>
</evidence>
<proteinExistence type="inferred from homology"/>